<evidence type="ECO:0000313" key="5">
    <source>
        <dbReference type="Proteomes" id="UP000461288"/>
    </source>
</evidence>
<dbReference type="GeneID" id="57399499"/>
<evidence type="ECO:0000313" key="2">
    <source>
        <dbReference type="EMBL" id="BBT18210.1"/>
    </source>
</evidence>
<dbReference type="InterPro" id="IPR018642">
    <property type="entry name" value="DUF2066"/>
</dbReference>
<evidence type="ECO:0000313" key="7">
    <source>
        <dbReference type="Proteomes" id="UP000515591"/>
    </source>
</evidence>
<dbReference type="Pfam" id="PF09839">
    <property type="entry name" value="DUF2066"/>
    <property type="match status" value="1"/>
</dbReference>
<dbReference type="Proteomes" id="UP000515591">
    <property type="component" value="Chromosome"/>
</dbReference>
<reference evidence="4 5" key="2">
    <citation type="submission" date="2019-12" db="EMBL/GenBank/DDBJ databases">
        <title>Draft genome sequence of Pseudomonas otitidis recovered from a chicken carcass.</title>
        <authorList>
            <person name="Vieira T.R."/>
            <person name="Oliviera E.F.C."/>
            <person name="Silva N.M.V."/>
            <person name="Sambrano G.E."/>
            <person name="Cibulski S.P."/>
            <person name="Cardoso M.R.I."/>
        </authorList>
    </citation>
    <scope>NUCLEOTIDE SEQUENCE [LARGE SCALE GENOMIC DNA]</scope>
    <source>
        <strain evidence="4 5">25_K</strain>
    </source>
</reference>
<dbReference type="EMBL" id="AP022642">
    <property type="protein sequence ID" value="BCA30304.1"/>
    <property type="molecule type" value="Genomic_DNA"/>
</dbReference>
<reference evidence="2 7" key="1">
    <citation type="submission" date="2019-12" db="EMBL/GenBank/DDBJ databases">
        <title>complete genome sequences of Pseudomonas otitidis str. WP8-S17-CRE-03 isolated from wastewater treatment plant effluent.</title>
        <authorList>
            <person name="Sekizuka T."/>
            <person name="Itokawa K."/>
            <person name="Yatsu K."/>
            <person name="Inamine Y."/>
            <person name="Kuroda M."/>
        </authorList>
    </citation>
    <scope>NUCLEOTIDE SEQUENCE [LARGE SCALE GENOMIC DNA]</scope>
    <source>
        <strain evidence="2 7">WP8-S17-CRE-03</strain>
    </source>
</reference>
<name>A0A679GWG8_9GAMM</name>
<dbReference type="EMBL" id="AP022213">
    <property type="protein sequence ID" value="BBT18210.1"/>
    <property type="molecule type" value="Genomic_DNA"/>
</dbReference>
<evidence type="ECO:0000256" key="1">
    <source>
        <dbReference type="SAM" id="SignalP"/>
    </source>
</evidence>
<evidence type="ECO:0000313" key="6">
    <source>
        <dbReference type="Proteomes" id="UP000501237"/>
    </source>
</evidence>
<keyword evidence="1" id="KW-0732">Signal</keyword>
<accession>A0A679GWG8</accession>
<feature type="chain" id="PRO_5043212145" evidence="1">
    <location>
        <begin position="22"/>
        <end position="344"/>
    </location>
</feature>
<reference evidence="3 6" key="3">
    <citation type="journal article" date="2020" name="Microbiol. Resour. Announc.">
        <title>Complete genome sequence of Pseudomonas otitidis strain MrB4, isolated from Lake Biwa in Japan.</title>
        <authorList>
            <person name="Miyazaki K."/>
            <person name="Hase E."/>
            <person name="Maruya T."/>
        </authorList>
    </citation>
    <scope>NUCLEOTIDE SEQUENCE [LARGE SCALE GENOMIC DNA]</scope>
    <source>
        <strain evidence="3 6">MrB4</strain>
    </source>
</reference>
<dbReference type="AlphaFoldDB" id="A0A679GWG8"/>
<dbReference type="KEGG" id="poj:PtoMrB4_42810"/>
<evidence type="ECO:0000313" key="3">
    <source>
        <dbReference type="EMBL" id="BCA30304.1"/>
    </source>
</evidence>
<evidence type="ECO:0000313" key="4">
    <source>
        <dbReference type="EMBL" id="MWK58560.1"/>
    </source>
</evidence>
<dbReference type="Proteomes" id="UP000461288">
    <property type="component" value="Unassembled WGS sequence"/>
</dbReference>
<sequence length="344" mass="37060">MRLIARLLLVCLPLLSPLAHAETVASLYQVREPVLSQQPEERDQALNRALETLVIRLTGDTKALNNPALAEVRKNPQQLISQFGYEGQSLQVDFDPVTTDRTFRQAGIGLWSANRPAILTWWLNQAAEGASLVGDAQTAAAPLRDAAQHRGLPLRLPLADLSEQLAATPENLTAADPAALRPASERYGADALLAVLASEADGKWKATWHLWIGDSREQGTLEAADPAALADAVMLAVSQRLAPRFVVAPGVGQEQVLEVKGADLDRYAELSRALEPFGARLYQVEGNVLRFHVSASVDQLRAQLALSGLTESPAEQAPVDAAQPAAPGAAPQVVPRQNALRFQW</sequence>
<dbReference type="EMBL" id="WTFN01000063">
    <property type="protein sequence ID" value="MWK58560.1"/>
    <property type="molecule type" value="Genomic_DNA"/>
</dbReference>
<organism evidence="3 6">
    <name type="scientific">Metapseudomonas otitidis</name>
    <dbReference type="NCBI Taxonomy" id="319939"/>
    <lineage>
        <taxon>Bacteria</taxon>
        <taxon>Pseudomonadati</taxon>
        <taxon>Pseudomonadota</taxon>
        <taxon>Gammaproteobacteria</taxon>
        <taxon>Pseudomonadales</taxon>
        <taxon>Pseudomonadaceae</taxon>
        <taxon>Metapseudomonas</taxon>
    </lineage>
</organism>
<protein>
    <submittedName>
        <fullName evidence="4">DUF2066 domain-containing protein</fullName>
    </submittedName>
</protein>
<feature type="signal peptide" evidence="1">
    <location>
        <begin position="1"/>
        <end position="21"/>
    </location>
</feature>
<dbReference type="RefSeq" id="WP_044414173.1">
    <property type="nucleotide sequence ID" value="NZ_AP022213.1"/>
</dbReference>
<gene>
    <name evidence="4" type="ORF">GO594_21480</name>
    <name evidence="3" type="ORF">PtoMrB4_42810</name>
    <name evidence="2" type="ORF">WP8S17C03_42590</name>
</gene>
<dbReference type="Proteomes" id="UP000501237">
    <property type="component" value="Chromosome"/>
</dbReference>
<proteinExistence type="predicted"/>